<dbReference type="Proteomes" id="UP000239156">
    <property type="component" value="Unassembled WGS sequence"/>
</dbReference>
<protein>
    <submittedName>
        <fullName evidence="2">Uncharacterized protein</fullName>
    </submittedName>
</protein>
<dbReference type="VEuPathDB" id="FungiDB:PSTT_16183"/>
<keyword evidence="3" id="KW-1185">Reference proteome</keyword>
<comment type="caution">
    <text evidence="2">The sequence shown here is derived from an EMBL/GenBank/DDBJ whole genome shotgun (WGS) entry which is preliminary data.</text>
</comment>
<proteinExistence type="predicted"/>
<name>A0A2S4UE06_9BASI</name>
<dbReference type="EMBL" id="PKSL01000339">
    <property type="protein sequence ID" value="POV95541.1"/>
    <property type="molecule type" value="Genomic_DNA"/>
</dbReference>
<evidence type="ECO:0000313" key="3">
    <source>
        <dbReference type="Proteomes" id="UP000239156"/>
    </source>
</evidence>
<evidence type="ECO:0000313" key="2">
    <source>
        <dbReference type="EMBL" id="POV95553.1"/>
    </source>
</evidence>
<sequence>MLARLLSSRRFQLRILRLGILGATYVLCHQSYIDLSLVTISNKICSLIEEIVRTAGLEPMEDFCAVSLKWSSTLVGLTTAAYILASTWVYLKAEVHSFWIELQD</sequence>
<organism evidence="2 3">
    <name type="scientific">Puccinia striiformis</name>
    <dbReference type="NCBI Taxonomy" id="27350"/>
    <lineage>
        <taxon>Eukaryota</taxon>
        <taxon>Fungi</taxon>
        <taxon>Dikarya</taxon>
        <taxon>Basidiomycota</taxon>
        <taxon>Pucciniomycotina</taxon>
        <taxon>Pucciniomycetes</taxon>
        <taxon>Pucciniales</taxon>
        <taxon>Pucciniaceae</taxon>
        <taxon>Puccinia</taxon>
    </lineage>
</organism>
<gene>
    <name evidence="2" type="ORF">PSTT_16183</name>
    <name evidence="1" type="ORF">PSTT_16201</name>
</gene>
<dbReference type="EMBL" id="PKSL01000339">
    <property type="protein sequence ID" value="POV95553.1"/>
    <property type="molecule type" value="Genomic_DNA"/>
</dbReference>
<dbReference type="AlphaFoldDB" id="A0A2S4UE06"/>
<reference evidence="2 3" key="1">
    <citation type="submission" date="2017-12" db="EMBL/GenBank/DDBJ databases">
        <title>Gene loss provides genomic basis for host adaptation in cereal stripe rust fungi.</title>
        <authorList>
            <person name="Xia C."/>
        </authorList>
    </citation>
    <scope>NUCLEOTIDE SEQUENCE [LARGE SCALE GENOMIC DNA]</scope>
    <source>
        <strain evidence="2 3">93-210</strain>
    </source>
</reference>
<dbReference type="VEuPathDB" id="FungiDB:PSTT_16201"/>
<evidence type="ECO:0000313" key="1">
    <source>
        <dbReference type="EMBL" id="POV95541.1"/>
    </source>
</evidence>
<accession>A0A2S4UE06</accession>